<keyword evidence="2" id="KW-1133">Transmembrane helix</keyword>
<keyword evidence="2" id="KW-0812">Transmembrane</keyword>
<protein>
    <submittedName>
        <fullName evidence="4">Helix-turn-helix domain-containing protein</fullName>
    </submittedName>
</protein>
<organism evidence="4 5">
    <name type="scientific">Pseudoxanthomonas composti</name>
    <dbReference type="NCBI Taxonomy" id="2137479"/>
    <lineage>
        <taxon>Bacteria</taxon>
        <taxon>Pseudomonadati</taxon>
        <taxon>Pseudomonadota</taxon>
        <taxon>Gammaproteobacteria</taxon>
        <taxon>Lysobacterales</taxon>
        <taxon>Lysobacteraceae</taxon>
        <taxon>Pseudoxanthomonas</taxon>
    </lineage>
</organism>
<dbReference type="RefSeq" id="WP_129470271.1">
    <property type="nucleotide sequence ID" value="NZ_SAWZ01000002.1"/>
</dbReference>
<keyword evidence="5" id="KW-1185">Reference proteome</keyword>
<dbReference type="AlphaFoldDB" id="A0A4Q1K0H1"/>
<dbReference type="PANTHER" id="PTHR34475">
    <property type="match status" value="1"/>
</dbReference>
<dbReference type="Pfam" id="PF13413">
    <property type="entry name" value="HTH_25"/>
    <property type="match status" value="1"/>
</dbReference>
<dbReference type="Gene3D" id="1.10.260.40">
    <property type="entry name" value="lambda repressor-like DNA-binding domains"/>
    <property type="match status" value="1"/>
</dbReference>
<proteinExistence type="predicted"/>
<evidence type="ECO:0000256" key="2">
    <source>
        <dbReference type="SAM" id="Phobius"/>
    </source>
</evidence>
<evidence type="ECO:0000313" key="4">
    <source>
        <dbReference type="EMBL" id="RXR07457.1"/>
    </source>
</evidence>
<dbReference type="Proteomes" id="UP000289784">
    <property type="component" value="Unassembled WGS sequence"/>
</dbReference>
<evidence type="ECO:0000256" key="1">
    <source>
        <dbReference type="SAM" id="MobiDB-lite"/>
    </source>
</evidence>
<dbReference type="GO" id="GO:0003677">
    <property type="term" value="F:DNA binding"/>
    <property type="evidence" value="ECO:0007669"/>
    <property type="project" value="InterPro"/>
</dbReference>
<dbReference type="InterPro" id="IPR050400">
    <property type="entry name" value="Bact_Cytoskel_RodZ"/>
</dbReference>
<evidence type="ECO:0000313" key="5">
    <source>
        <dbReference type="Proteomes" id="UP000289784"/>
    </source>
</evidence>
<sequence>MTEHNRSPNAAGQAAECGAMLRQAREDAGLDIAQVSQSLKVPMRIVSALEAGQWERLGAPVFVRGQLRSYARLLKVDVAPYLDGAEVGAVRPSDIVSHVHTPAYQRLFEATARRAVYVVITVCFFAVPVWLATRGPGPQTTASLDEAPTAPAAGELAPQVQKQQTEQAARRPDPSPLAASMTPPLSSTRDAPVAEASDSAGLRLSFRGDSWVQVIAADGTALEKGVLKAGDVRDFPAGQVQRVVLGNAAAVDVQRAGSTVALDPYRRGNVARFEVSSDGSLVPVQQ</sequence>
<feature type="region of interest" description="Disordered" evidence="1">
    <location>
        <begin position="154"/>
        <end position="194"/>
    </location>
</feature>
<dbReference type="InterPro" id="IPR010982">
    <property type="entry name" value="Lambda_DNA-bd_dom_sf"/>
</dbReference>
<feature type="transmembrane region" description="Helical" evidence="2">
    <location>
        <begin position="115"/>
        <end position="133"/>
    </location>
</feature>
<dbReference type="InterPro" id="IPR025194">
    <property type="entry name" value="RodZ-like_C"/>
</dbReference>
<name>A0A4Q1K0H1_9GAMM</name>
<feature type="domain" description="Cytoskeleton protein RodZ-like C-terminal" evidence="3">
    <location>
        <begin position="203"/>
        <end position="274"/>
    </location>
</feature>
<reference evidence="4 5" key="1">
    <citation type="submission" date="2019-01" db="EMBL/GenBank/DDBJ databases">
        <title>Pseudoxanthomonas composti sp. nov., isolated from compost.</title>
        <authorList>
            <person name="Yang G."/>
        </authorList>
    </citation>
    <scope>NUCLEOTIDE SEQUENCE [LARGE SCALE GENOMIC DNA]</scope>
    <source>
        <strain evidence="4 5">GSS15</strain>
    </source>
</reference>
<dbReference type="Pfam" id="PF13464">
    <property type="entry name" value="RodZ_C"/>
    <property type="match status" value="1"/>
</dbReference>
<comment type="caution">
    <text evidence="4">The sequence shown here is derived from an EMBL/GenBank/DDBJ whole genome shotgun (WGS) entry which is preliminary data.</text>
</comment>
<dbReference type="EMBL" id="SAWZ01000002">
    <property type="protein sequence ID" value="RXR07457.1"/>
    <property type="molecule type" value="Genomic_DNA"/>
</dbReference>
<evidence type="ECO:0000259" key="3">
    <source>
        <dbReference type="Pfam" id="PF13464"/>
    </source>
</evidence>
<accession>A0A4Q1K0H1</accession>
<gene>
    <name evidence="4" type="ORF">EPA99_05990</name>
</gene>
<dbReference type="PANTHER" id="PTHR34475:SF1">
    <property type="entry name" value="CYTOSKELETON PROTEIN RODZ"/>
    <property type="match status" value="1"/>
</dbReference>
<keyword evidence="2" id="KW-0472">Membrane</keyword>
<dbReference type="OrthoDB" id="9790252at2"/>